<evidence type="ECO:0000259" key="7">
    <source>
        <dbReference type="Pfam" id="PF04563"/>
    </source>
</evidence>
<dbReference type="Proteomes" id="UP001165060">
    <property type="component" value="Unassembled WGS sequence"/>
</dbReference>
<dbReference type="Gene3D" id="3.90.1100.10">
    <property type="match status" value="1"/>
</dbReference>
<organism evidence="8 9">
    <name type="scientific">Tetraparma gracilis</name>
    <dbReference type="NCBI Taxonomy" id="2962635"/>
    <lineage>
        <taxon>Eukaryota</taxon>
        <taxon>Sar</taxon>
        <taxon>Stramenopiles</taxon>
        <taxon>Ochrophyta</taxon>
        <taxon>Bolidophyceae</taxon>
        <taxon>Parmales</taxon>
        <taxon>Triparmaceae</taxon>
        <taxon>Tetraparma</taxon>
    </lineage>
</organism>
<proteinExistence type="inferred from homology"/>
<gene>
    <name evidence="8" type="ORF">TeGR_g15011</name>
</gene>
<accession>A0ABQ6N0T6</accession>
<keyword evidence="5" id="KW-0548">Nucleotidyltransferase</keyword>
<reference evidence="8 9" key="1">
    <citation type="journal article" date="2023" name="Commun. Biol.">
        <title>Genome analysis of Parmales, the sister group of diatoms, reveals the evolutionary specialization of diatoms from phago-mixotrophs to photoautotrophs.</title>
        <authorList>
            <person name="Ban H."/>
            <person name="Sato S."/>
            <person name="Yoshikawa S."/>
            <person name="Yamada K."/>
            <person name="Nakamura Y."/>
            <person name="Ichinomiya M."/>
            <person name="Sato N."/>
            <person name="Blanc-Mathieu R."/>
            <person name="Endo H."/>
            <person name="Kuwata A."/>
            <person name="Ogata H."/>
        </authorList>
    </citation>
    <scope>NUCLEOTIDE SEQUENCE [LARGE SCALE GENOMIC DNA]</scope>
</reference>
<dbReference type="InterPro" id="IPR015712">
    <property type="entry name" value="DNA-dir_RNA_pol_su2"/>
</dbReference>
<dbReference type="EC" id="2.7.7.6" evidence="2"/>
<feature type="domain" description="RNA polymerase beta subunit protrusion" evidence="7">
    <location>
        <begin position="25"/>
        <end position="246"/>
    </location>
</feature>
<name>A0ABQ6N0T6_9STRA</name>
<keyword evidence="3" id="KW-0240">DNA-directed RNA polymerase</keyword>
<keyword evidence="9" id="KW-1185">Reference proteome</keyword>
<comment type="similarity">
    <text evidence="1">Belongs to the RNA polymerase beta chain family.</text>
</comment>
<keyword evidence="6" id="KW-0804">Transcription</keyword>
<evidence type="ECO:0000256" key="4">
    <source>
        <dbReference type="ARBA" id="ARBA00022679"/>
    </source>
</evidence>
<dbReference type="InterPro" id="IPR037034">
    <property type="entry name" value="RNA_pol_Rpb2_2_sf"/>
</dbReference>
<evidence type="ECO:0000256" key="5">
    <source>
        <dbReference type="ARBA" id="ARBA00022695"/>
    </source>
</evidence>
<evidence type="ECO:0000256" key="3">
    <source>
        <dbReference type="ARBA" id="ARBA00022478"/>
    </source>
</evidence>
<evidence type="ECO:0000256" key="2">
    <source>
        <dbReference type="ARBA" id="ARBA00012418"/>
    </source>
</evidence>
<evidence type="ECO:0000313" key="8">
    <source>
        <dbReference type="EMBL" id="GMI36938.1"/>
    </source>
</evidence>
<protein>
    <recommendedName>
        <fullName evidence="2">DNA-directed RNA polymerase</fullName>
        <ecNumber evidence="2">2.7.7.6</ecNumber>
    </recommendedName>
</protein>
<evidence type="ECO:0000256" key="1">
    <source>
        <dbReference type="ARBA" id="ARBA00006835"/>
    </source>
</evidence>
<feature type="non-terminal residue" evidence="8">
    <location>
        <position position="1"/>
    </location>
</feature>
<dbReference type="SUPFAM" id="SSF64484">
    <property type="entry name" value="beta and beta-prime subunits of DNA dependent RNA-polymerase"/>
    <property type="match status" value="1"/>
</dbReference>
<evidence type="ECO:0000256" key="6">
    <source>
        <dbReference type="ARBA" id="ARBA00023163"/>
    </source>
</evidence>
<dbReference type="Pfam" id="PF04563">
    <property type="entry name" value="RNA_pol_Rpb2_1"/>
    <property type="match status" value="1"/>
</dbReference>
<dbReference type="InterPro" id="IPR007644">
    <property type="entry name" value="RNA_pol_bsu_protrusion"/>
</dbReference>
<evidence type="ECO:0000313" key="9">
    <source>
        <dbReference type="Proteomes" id="UP001165060"/>
    </source>
</evidence>
<comment type="caution">
    <text evidence="8">The sequence shown here is derived from an EMBL/GenBank/DDBJ whole genome shotgun (WGS) entry which is preliminary data.</text>
</comment>
<sequence length="352" mass="38693">TGTHIPSQSPNSTVTPEVHSKFKKLLEPHVGGFDYFLGAGLRAAFEALPRYSAAIKPRDSLCVPGARYPTVEFWYSNPRIAKPASRRTSPSGKGLEQKPLLPVHARELGVSYQGAFEADFNYRVLGADGEPEGDYVTLRRNLGDVPIMVGSELCHTRGRSPAALAAAGEESNEFGGCFVIAGIERCIRLLQVPRADHVLAIHRPTYAKRGASYSAYGVSVRAKHFGGDTSSVTNTLHYLTTGGCTLRFSLRKQEFLVPVVVLLKALRRTTDSEIHSRVVAGDTDNTFLTDRADLLLHDSRQFALHEQAECLAYLGARFRQIAGRGDHETDVEVGRFILDRFVLIHLEGYGDK</sequence>
<dbReference type="EMBL" id="BRYB01003450">
    <property type="protein sequence ID" value="GMI36938.1"/>
    <property type="molecule type" value="Genomic_DNA"/>
</dbReference>
<dbReference type="PANTHER" id="PTHR20856">
    <property type="entry name" value="DNA-DIRECTED RNA POLYMERASE I SUBUNIT 2"/>
    <property type="match status" value="1"/>
</dbReference>
<keyword evidence="4" id="KW-0808">Transferase</keyword>
<dbReference type="Gene3D" id="3.90.1110.10">
    <property type="entry name" value="RNA polymerase Rpb2, domain 2"/>
    <property type="match status" value="1"/>
</dbReference>